<dbReference type="Proteomes" id="UP000431901">
    <property type="component" value="Unassembled WGS sequence"/>
</dbReference>
<dbReference type="AlphaFoldDB" id="A0A6I4W273"/>
<evidence type="ECO:0000313" key="2">
    <source>
        <dbReference type="Proteomes" id="UP000431901"/>
    </source>
</evidence>
<reference evidence="1 2" key="1">
    <citation type="submission" date="2019-12" db="EMBL/GenBank/DDBJ databases">
        <title>Nocardia macrotermitis sp. nov. and Nocardia aurantia sp. nov., isolated from the gut of the fungus growing-termite Macrotermes natalensis.</title>
        <authorList>
            <person name="Christine B."/>
            <person name="Rene B."/>
        </authorList>
    </citation>
    <scope>NUCLEOTIDE SEQUENCE [LARGE SCALE GENOMIC DNA]</scope>
    <source>
        <strain evidence="1 2">DSM 102126</strain>
    </source>
</reference>
<organism evidence="1 2">
    <name type="scientific">Actinomadura rayongensis</name>
    <dbReference type="NCBI Taxonomy" id="1429076"/>
    <lineage>
        <taxon>Bacteria</taxon>
        <taxon>Bacillati</taxon>
        <taxon>Actinomycetota</taxon>
        <taxon>Actinomycetes</taxon>
        <taxon>Streptosporangiales</taxon>
        <taxon>Thermomonosporaceae</taxon>
        <taxon>Actinomadura</taxon>
    </lineage>
</organism>
<dbReference type="OrthoDB" id="9771846at2"/>
<proteinExistence type="predicted"/>
<protein>
    <submittedName>
        <fullName evidence="1">Uncharacterized protein</fullName>
    </submittedName>
</protein>
<keyword evidence="2" id="KW-1185">Reference proteome</keyword>
<gene>
    <name evidence="1" type="ORF">GQ466_00020</name>
</gene>
<comment type="caution">
    <text evidence="1">The sequence shown here is derived from an EMBL/GenBank/DDBJ whole genome shotgun (WGS) entry which is preliminary data.</text>
</comment>
<name>A0A6I4W273_9ACTN</name>
<accession>A0A6I4W273</accession>
<sequence>MEHVERLLHAEDPEAALIVVDGSPEVVSSAHATDGVFVTDRQDVVTQIGDGEPAPDTLRRLAEALDTAVNGLGG</sequence>
<dbReference type="EMBL" id="WUTW01000001">
    <property type="protein sequence ID" value="MXQ62416.1"/>
    <property type="molecule type" value="Genomic_DNA"/>
</dbReference>
<evidence type="ECO:0000313" key="1">
    <source>
        <dbReference type="EMBL" id="MXQ62416.1"/>
    </source>
</evidence>